<gene>
    <name evidence="6" type="ORF">POM99_03650</name>
</gene>
<comment type="subcellular location">
    <subcellularLocation>
        <location evidence="1">Membrane</location>
    </subcellularLocation>
</comment>
<dbReference type="Proteomes" id="UP001222770">
    <property type="component" value="Unassembled WGS sequence"/>
</dbReference>
<evidence type="ECO:0000256" key="4">
    <source>
        <dbReference type="ARBA" id="ARBA00023136"/>
    </source>
</evidence>
<feature type="transmembrane region" description="Helical" evidence="5">
    <location>
        <begin position="106"/>
        <end position="127"/>
    </location>
</feature>
<feature type="transmembrane region" description="Helical" evidence="5">
    <location>
        <begin position="6"/>
        <end position="26"/>
    </location>
</feature>
<dbReference type="SUPFAM" id="SSF161084">
    <property type="entry name" value="MAPEG domain-like"/>
    <property type="match status" value="1"/>
</dbReference>
<organism evidence="6 7">
    <name type="scientific">Novosphingobium cyanobacteriorum</name>
    <dbReference type="NCBI Taxonomy" id="3024215"/>
    <lineage>
        <taxon>Bacteria</taxon>
        <taxon>Pseudomonadati</taxon>
        <taxon>Pseudomonadota</taxon>
        <taxon>Alphaproteobacteria</taxon>
        <taxon>Sphingomonadales</taxon>
        <taxon>Sphingomonadaceae</taxon>
        <taxon>Novosphingobium</taxon>
    </lineage>
</organism>
<evidence type="ECO:0000313" key="6">
    <source>
        <dbReference type="EMBL" id="MDF8332284.1"/>
    </source>
</evidence>
<keyword evidence="7" id="KW-1185">Reference proteome</keyword>
<reference evidence="6 7" key="1">
    <citation type="submission" date="2023-03" db="EMBL/GenBank/DDBJ databases">
        <title>Novosphingobium cyanobacteriorum sp. nov., isolated from a eutrophic reservoir during the Microcystis bloom period.</title>
        <authorList>
            <person name="Kang M."/>
            <person name="Le V."/>
            <person name="Ko S.-R."/>
            <person name="Lee S.-A."/>
            <person name="Ahn C.-Y."/>
        </authorList>
    </citation>
    <scope>NUCLEOTIDE SEQUENCE [LARGE SCALE GENOMIC DNA]</scope>
    <source>
        <strain evidence="6 7">HBC54</strain>
    </source>
</reference>
<accession>A0ABT6CFH5</accession>
<dbReference type="EMBL" id="JAROCY010000003">
    <property type="protein sequence ID" value="MDF8332284.1"/>
    <property type="molecule type" value="Genomic_DNA"/>
</dbReference>
<evidence type="ECO:0000256" key="1">
    <source>
        <dbReference type="ARBA" id="ARBA00004370"/>
    </source>
</evidence>
<keyword evidence="3 5" id="KW-1133">Transmembrane helix</keyword>
<evidence type="ECO:0000256" key="2">
    <source>
        <dbReference type="ARBA" id="ARBA00022692"/>
    </source>
</evidence>
<protein>
    <submittedName>
        <fullName evidence="6">MAPEG family protein</fullName>
    </submittedName>
</protein>
<comment type="caution">
    <text evidence="6">The sequence shown here is derived from an EMBL/GenBank/DDBJ whole genome shotgun (WGS) entry which is preliminary data.</text>
</comment>
<dbReference type="InterPro" id="IPR001129">
    <property type="entry name" value="Membr-assoc_MAPEG"/>
</dbReference>
<dbReference type="RefSeq" id="WP_277275449.1">
    <property type="nucleotide sequence ID" value="NZ_JAROCY010000003.1"/>
</dbReference>
<sequence length="129" mass="13465">MILPITLASAAAAAVLNIWLSIRIGMIRTQKKISIGDGGDEGLIRRMRAQANFIENTPIVLVLIAAVELARGPNPWLMGVAAAYTLGRVAHGVGMDGGVFGPGRSVGTLTTMLSQLGLAVWAVTIALDM</sequence>
<evidence type="ECO:0000256" key="3">
    <source>
        <dbReference type="ARBA" id="ARBA00022989"/>
    </source>
</evidence>
<dbReference type="InterPro" id="IPR023352">
    <property type="entry name" value="MAPEG-like_dom_sf"/>
</dbReference>
<dbReference type="Pfam" id="PF01124">
    <property type="entry name" value="MAPEG"/>
    <property type="match status" value="1"/>
</dbReference>
<name>A0ABT6CFH5_9SPHN</name>
<proteinExistence type="predicted"/>
<dbReference type="PANTHER" id="PTHR35814">
    <property type="match status" value="1"/>
</dbReference>
<keyword evidence="2 5" id="KW-0812">Transmembrane</keyword>
<dbReference type="Gene3D" id="1.20.120.550">
    <property type="entry name" value="Membrane associated eicosanoid/glutathione metabolism-like domain"/>
    <property type="match status" value="1"/>
</dbReference>
<feature type="transmembrane region" description="Helical" evidence="5">
    <location>
        <begin position="53"/>
        <end position="70"/>
    </location>
</feature>
<dbReference type="PANTHER" id="PTHR35814:SF1">
    <property type="entry name" value="GLUTATHIONE S-TRANSFERASE-RELATED"/>
    <property type="match status" value="1"/>
</dbReference>
<keyword evidence="4 5" id="KW-0472">Membrane</keyword>
<evidence type="ECO:0000256" key="5">
    <source>
        <dbReference type="SAM" id="Phobius"/>
    </source>
</evidence>
<evidence type="ECO:0000313" key="7">
    <source>
        <dbReference type="Proteomes" id="UP001222770"/>
    </source>
</evidence>